<organism evidence="2">
    <name type="scientific">Fusobacterium hwasookii ChDC F174</name>
    <dbReference type="NCBI Taxonomy" id="1307442"/>
    <lineage>
        <taxon>Bacteria</taxon>
        <taxon>Fusobacteriati</taxon>
        <taxon>Fusobacteriota</taxon>
        <taxon>Fusobacteriia</taxon>
        <taxon>Fusobacteriales</taxon>
        <taxon>Fusobacteriaceae</taxon>
        <taxon>Fusobacterium</taxon>
    </lineage>
</organism>
<feature type="domain" description="ASCH" evidence="1">
    <location>
        <begin position="6"/>
        <end position="74"/>
    </location>
</feature>
<gene>
    <name evidence="2" type="ORF">RN87_00885</name>
</gene>
<dbReference type="AlphaFoldDB" id="A0A0S2ZJN3"/>
<name>A0A0S2ZJN3_9FUSO</name>
<dbReference type="EMBL" id="CP013331">
    <property type="protein sequence ID" value="ALQ39154.1"/>
    <property type="molecule type" value="Genomic_DNA"/>
</dbReference>
<accession>A0A0S2ZJN3</accession>
<dbReference type="KEGG" id="fhw:RN87_00885"/>
<dbReference type="Gene3D" id="2.30.130.30">
    <property type="entry name" value="Hypothetical protein"/>
    <property type="match status" value="1"/>
</dbReference>
<dbReference type="Proteomes" id="UP000063275">
    <property type="component" value="Chromosome"/>
</dbReference>
<sequence>MYKILLSIKPEYVKSIFEGKKKFEYRKIVAKNKPTKIVIYSTYPVSAVVGEAEVEEILIDSPNNLWKKTKKNSGVDKKFFFEYFKEKTIGVAYQLKNIVEYDEIRSLEEFGVKCAPQSYVYL</sequence>
<dbReference type="InterPro" id="IPR007374">
    <property type="entry name" value="ASCH_domain"/>
</dbReference>
<evidence type="ECO:0000259" key="1">
    <source>
        <dbReference type="Pfam" id="PF04266"/>
    </source>
</evidence>
<reference evidence="2 3" key="1">
    <citation type="submission" date="2015-11" db="EMBL/GenBank/DDBJ databases">
        <authorList>
            <person name="Zhang Y."/>
            <person name="Guo Z."/>
        </authorList>
    </citation>
    <scope>NUCLEOTIDE SEQUENCE [LARGE SCALE GENOMIC DNA]</scope>
    <source>
        <strain evidence="2 3">ChDC F174</strain>
    </source>
</reference>
<proteinExistence type="predicted"/>
<dbReference type="RefSeq" id="WP_060568799.1">
    <property type="nucleotide sequence ID" value="NZ_CP013331.1"/>
</dbReference>
<protein>
    <recommendedName>
        <fullName evidence="1">ASCH domain-containing protein</fullName>
    </recommendedName>
</protein>
<dbReference type="Pfam" id="PF04266">
    <property type="entry name" value="ASCH"/>
    <property type="match status" value="1"/>
</dbReference>
<dbReference type="OrthoDB" id="9800495at2"/>
<evidence type="ECO:0000313" key="2">
    <source>
        <dbReference type="EMBL" id="ALQ39154.1"/>
    </source>
</evidence>
<dbReference type="SUPFAM" id="SSF88697">
    <property type="entry name" value="PUA domain-like"/>
    <property type="match status" value="1"/>
</dbReference>
<dbReference type="InterPro" id="IPR015947">
    <property type="entry name" value="PUA-like_sf"/>
</dbReference>
<evidence type="ECO:0000313" key="3">
    <source>
        <dbReference type="Proteomes" id="UP000063275"/>
    </source>
</evidence>